<organism evidence="2 3">
    <name type="scientific">Polaribacter pectinis</name>
    <dbReference type="NCBI Taxonomy" id="2738844"/>
    <lineage>
        <taxon>Bacteria</taxon>
        <taxon>Pseudomonadati</taxon>
        <taxon>Bacteroidota</taxon>
        <taxon>Flavobacteriia</taxon>
        <taxon>Flavobacteriales</taxon>
        <taxon>Flavobacteriaceae</taxon>
    </lineage>
</organism>
<reference evidence="2 3" key="1">
    <citation type="submission" date="2020-08" db="EMBL/GenBank/DDBJ databases">
        <title>Polaribacter sp. L12M9 isolated from gut of the Korean scallop.</title>
        <authorList>
            <person name="Jeong Y.S."/>
        </authorList>
    </citation>
    <scope>NUCLEOTIDE SEQUENCE [LARGE SCALE GENOMIC DNA]</scope>
    <source>
        <strain evidence="2 3">L12M9</strain>
    </source>
</reference>
<dbReference type="EMBL" id="CP060695">
    <property type="protein sequence ID" value="QNM87094.1"/>
    <property type="molecule type" value="Genomic_DNA"/>
</dbReference>
<dbReference type="Gene3D" id="2.20.110.10">
    <property type="entry name" value="Histone H3 K4-specific methyltransferase SET7/9 N-terminal domain"/>
    <property type="match status" value="1"/>
</dbReference>
<accession>A0A7G9LEP5</accession>
<dbReference type="KEGG" id="ppec:H9W90_09330"/>
<dbReference type="InterPro" id="IPR003409">
    <property type="entry name" value="MORN"/>
</dbReference>
<keyword evidence="1" id="KW-0677">Repeat</keyword>
<sequence length="41" mass="4773">MYLGNWSNDLRNGFGTILDNKGKIIFEGEWKNDKMIPSKNK</sequence>
<dbReference type="AlphaFoldDB" id="A0A7G9LEP5"/>
<evidence type="ECO:0000313" key="2">
    <source>
        <dbReference type="EMBL" id="QNM87094.1"/>
    </source>
</evidence>
<name>A0A7G9LEP5_9FLAO</name>
<dbReference type="SUPFAM" id="SSF82185">
    <property type="entry name" value="Histone H3 K4-specific methyltransferase SET7/9 N-terminal domain"/>
    <property type="match status" value="1"/>
</dbReference>
<dbReference type="Pfam" id="PF02493">
    <property type="entry name" value="MORN"/>
    <property type="match status" value="2"/>
</dbReference>
<keyword evidence="3" id="KW-1185">Reference proteome</keyword>
<proteinExistence type="predicted"/>
<gene>
    <name evidence="2" type="ORF">H9W90_09330</name>
</gene>
<evidence type="ECO:0000313" key="3">
    <source>
        <dbReference type="Proteomes" id="UP000515808"/>
    </source>
</evidence>
<dbReference type="Proteomes" id="UP000515808">
    <property type="component" value="Chromosome"/>
</dbReference>
<evidence type="ECO:0000256" key="1">
    <source>
        <dbReference type="ARBA" id="ARBA00022737"/>
    </source>
</evidence>
<protein>
    <recommendedName>
        <fullName evidence="4">MORN repeat protein</fullName>
    </recommendedName>
</protein>
<evidence type="ECO:0008006" key="4">
    <source>
        <dbReference type="Google" id="ProtNLM"/>
    </source>
</evidence>